<keyword evidence="3" id="KW-1185">Reference proteome</keyword>
<evidence type="ECO:0000313" key="3">
    <source>
        <dbReference type="Proteomes" id="UP000799537"/>
    </source>
</evidence>
<name>A0A6A6C191_ZASCE</name>
<proteinExistence type="predicted"/>
<protein>
    <submittedName>
        <fullName evidence="2">Uncharacterized protein</fullName>
    </submittedName>
</protein>
<feature type="region of interest" description="Disordered" evidence="1">
    <location>
        <begin position="30"/>
        <end position="51"/>
    </location>
</feature>
<evidence type="ECO:0000313" key="2">
    <source>
        <dbReference type="EMBL" id="KAF2160038.1"/>
    </source>
</evidence>
<gene>
    <name evidence="2" type="ORF">M409DRAFT_29490</name>
</gene>
<dbReference type="GeneID" id="54562763"/>
<dbReference type="EMBL" id="ML993630">
    <property type="protein sequence ID" value="KAF2160038.1"/>
    <property type="molecule type" value="Genomic_DNA"/>
</dbReference>
<dbReference type="AlphaFoldDB" id="A0A6A6C191"/>
<organism evidence="2 3">
    <name type="scientific">Zasmidium cellare ATCC 36951</name>
    <dbReference type="NCBI Taxonomy" id="1080233"/>
    <lineage>
        <taxon>Eukaryota</taxon>
        <taxon>Fungi</taxon>
        <taxon>Dikarya</taxon>
        <taxon>Ascomycota</taxon>
        <taxon>Pezizomycotina</taxon>
        <taxon>Dothideomycetes</taxon>
        <taxon>Dothideomycetidae</taxon>
        <taxon>Mycosphaerellales</taxon>
        <taxon>Mycosphaerellaceae</taxon>
        <taxon>Zasmidium</taxon>
    </lineage>
</organism>
<sequence length="161" mass="18131">MPTAPRTNNGPPPGHTTRLSLLDVDAEARRKAYQPPSDAAAPRLDPDPWHADTARHDARLREIMIDLQEKDGRVCEEDAEFLVLMSGEGSRMSSAMHRRLAFLLHEIWQIWPGEDDEVDDSDVAALMGVIGEAQENLEFEEYDLAQLLLNNILEYLRSIGL</sequence>
<dbReference type="Proteomes" id="UP000799537">
    <property type="component" value="Unassembled WGS sequence"/>
</dbReference>
<accession>A0A6A6C191</accession>
<reference evidence="2" key="1">
    <citation type="journal article" date="2020" name="Stud. Mycol.">
        <title>101 Dothideomycetes genomes: a test case for predicting lifestyles and emergence of pathogens.</title>
        <authorList>
            <person name="Haridas S."/>
            <person name="Albert R."/>
            <person name="Binder M."/>
            <person name="Bloem J."/>
            <person name="Labutti K."/>
            <person name="Salamov A."/>
            <person name="Andreopoulos B."/>
            <person name="Baker S."/>
            <person name="Barry K."/>
            <person name="Bills G."/>
            <person name="Bluhm B."/>
            <person name="Cannon C."/>
            <person name="Castanera R."/>
            <person name="Culley D."/>
            <person name="Daum C."/>
            <person name="Ezra D."/>
            <person name="Gonzalez J."/>
            <person name="Henrissat B."/>
            <person name="Kuo A."/>
            <person name="Liang C."/>
            <person name="Lipzen A."/>
            <person name="Lutzoni F."/>
            <person name="Magnuson J."/>
            <person name="Mondo S."/>
            <person name="Nolan M."/>
            <person name="Ohm R."/>
            <person name="Pangilinan J."/>
            <person name="Park H.-J."/>
            <person name="Ramirez L."/>
            <person name="Alfaro M."/>
            <person name="Sun H."/>
            <person name="Tritt A."/>
            <person name="Yoshinaga Y."/>
            <person name="Zwiers L.-H."/>
            <person name="Turgeon B."/>
            <person name="Goodwin S."/>
            <person name="Spatafora J."/>
            <person name="Crous P."/>
            <person name="Grigoriev I."/>
        </authorList>
    </citation>
    <scope>NUCLEOTIDE SEQUENCE</scope>
    <source>
        <strain evidence="2">ATCC 36951</strain>
    </source>
</reference>
<dbReference type="RefSeq" id="XP_033660927.1">
    <property type="nucleotide sequence ID" value="XM_033809491.1"/>
</dbReference>
<evidence type="ECO:0000256" key="1">
    <source>
        <dbReference type="SAM" id="MobiDB-lite"/>
    </source>
</evidence>